<dbReference type="EMBL" id="JARBHB010000004">
    <property type="protein sequence ID" value="KAJ8885773.1"/>
    <property type="molecule type" value="Genomic_DNA"/>
</dbReference>
<proteinExistence type="predicted"/>
<keyword evidence="2" id="KW-1185">Reference proteome</keyword>
<sequence>MFGRFRQVFDEEQEKDLVSHILHMETRMYGLTTRDVRQLGFQLTERNSIVHPFNCEEGLAVEDWLFGFRHRHPEISLRVPESTSAARARAFNWPVVEVIL</sequence>
<evidence type="ECO:0000313" key="1">
    <source>
        <dbReference type="EMBL" id="KAJ8885773.1"/>
    </source>
</evidence>
<name>A0ABQ9HPB7_9NEOP</name>
<organism evidence="1 2">
    <name type="scientific">Dryococelus australis</name>
    <dbReference type="NCBI Taxonomy" id="614101"/>
    <lineage>
        <taxon>Eukaryota</taxon>
        <taxon>Metazoa</taxon>
        <taxon>Ecdysozoa</taxon>
        <taxon>Arthropoda</taxon>
        <taxon>Hexapoda</taxon>
        <taxon>Insecta</taxon>
        <taxon>Pterygota</taxon>
        <taxon>Neoptera</taxon>
        <taxon>Polyneoptera</taxon>
        <taxon>Phasmatodea</taxon>
        <taxon>Verophasmatodea</taxon>
        <taxon>Anareolatae</taxon>
        <taxon>Phasmatidae</taxon>
        <taxon>Eurycanthinae</taxon>
        <taxon>Dryococelus</taxon>
    </lineage>
</organism>
<evidence type="ECO:0000313" key="2">
    <source>
        <dbReference type="Proteomes" id="UP001159363"/>
    </source>
</evidence>
<evidence type="ECO:0008006" key="3">
    <source>
        <dbReference type="Google" id="ProtNLM"/>
    </source>
</evidence>
<reference evidence="1 2" key="1">
    <citation type="submission" date="2023-02" db="EMBL/GenBank/DDBJ databases">
        <title>LHISI_Scaffold_Assembly.</title>
        <authorList>
            <person name="Stuart O.P."/>
            <person name="Cleave R."/>
            <person name="Magrath M.J.L."/>
            <person name="Mikheyev A.S."/>
        </authorList>
    </citation>
    <scope>NUCLEOTIDE SEQUENCE [LARGE SCALE GENOMIC DNA]</scope>
    <source>
        <strain evidence="1">Daus_M_001</strain>
        <tissue evidence="1">Leg muscle</tissue>
    </source>
</reference>
<comment type="caution">
    <text evidence="1">The sequence shown here is derived from an EMBL/GenBank/DDBJ whole genome shotgun (WGS) entry which is preliminary data.</text>
</comment>
<dbReference type="Proteomes" id="UP001159363">
    <property type="component" value="Chromosome X"/>
</dbReference>
<protein>
    <recommendedName>
        <fullName evidence="3">HTH CENPB-type domain-containing protein</fullName>
    </recommendedName>
</protein>
<accession>A0ABQ9HPB7</accession>
<gene>
    <name evidence="1" type="ORF">PR048_011973</name>
</gene>